<dbReference type="eggNOG" id="COG2804">
    <property type="taxonomic scope" value="Bacteria"/>
</dbReference>
<accession>U7URN3</accession>
<dbReference type="InterPro" id="IPR001482">
    <property type="entry name" value="T2SS/T4SS_dom"/>
</dbReference>
<evidence type="ECO:0000256" key="3">
    <source>
        <dbReference type="ARBA" id="ARBA00022840"/>
    </source>
</evidence>
<dbReference type="AlphaFoldDB" id="U7URN3"/>
<keyword evidence="3" id="KW-0067">ATP-binding</keyword>
<dbReference type="CDD" id="cd01129">
    <property type="entry name" value="PulE-GspE-like"/>
    <property type="match status" value="1"/>
</dbReference>
<dbReference type="SUPFAM" id="SSF52540">
    <property type="entry name" value="P-loop containing nucleoside triphosphate hydrolases"/>
    <property type="match status" value="1"/>
</dbReference>
<dbReference type="PANTHER" id="PTHR30258">
    <property type="entry name" value="TYPE II SECRETION SYSTEM PROTEIN GSPE-RELATED"/>
    <property type="match status" value="1"/>
</dbReference>
<dbReference type="Gene3D" id="3.30.450.90">
    <property type="match status" value="1"/>
</dbReference>
<comment type="caution">
    <text evidence="5">The sequence shown here is derived from an EMBL/GenBank/DDBJ whole genome shotgun (WGS) entry which is preliminary data.</text>
</comment>
<dbReference type="InterPro" id="IPR027417">
    <property type="entry name" value="P-loop_NTPase"/>
</dbReference>
<name>U7URN3_9FIRM</name>
<dbReference type="GO" id="GO:0016887">
    <property type="term" value="F:ATP hydrolysis activity"/>
    <property type="evidence" value="ECO:0007669"/>
    <property type="project" value="TreeGrafter"/>
</dbReference>
<gene>
    <name evidence="5" type="ORF">HMPREF1250_1945</name>
</gene>
<evidence type="ECO:0000313" key="5">
    <source>
        <dbReference type="EMBL" id="ERT61990.1"/>
    </source>
</evidence>
<dbReference type="GO" id="GO:0005524">
    <property type="term" value="F:ATP binding"/>
    <property type="evidence" value="ECO:0007669"/>
    <property type="project" value="UniProtKB-KW"/>
</dbReference>
<dbReference type="Pfam" id="PF00437">
    <property type="entry name" value="T2SSE"/>
    <property type="match status" value="1"/>
</dbReference>
<keyword evidence="2" id="KW-0547">Nucleotide-binding</keyword>
<organism evidence="5 6">
    <name type="scientific">Megasphaera vaginalis</name>
    <name type="common">ex Srinivasan et al. 2021</name>
    <dbReference type="NCBI Taxonomy" id="1111454"/>
    <lineage>
        <taxon>Bacteria</taxon>
        <taxon>Bacillati</taxon>
        <taxon>Bacillota</taxon>
        <taxon>Negativicutes</taxon>
        <taxon>Veillonellales</taxon>
        <taxon>Veillonellaceae</taxon>
        <taxon>Megasphaera</taxon>
    </lineage>
</organism>
<dbReference type="Proteomes" id="UP000017090">
    <property type="component" value="Unassembled WGS sequence"/>
</dbReference>
<evidence type="ECO:0000256" key="1">
    <source>
        <dbReference type="ARBA" id="ARBA00006611"/>
    </source>
</evidence>
<evidence type="ECO:0000259" key="4">
    <source>
        <dbReference type="PROSITE" id="PS00662"/>
    </source>
</evidence>
<sequence>MDMDKGLPHLKGTARELIDALLEKAVSFRASDVHIEPMDNMVRIRLRIDGVLMTLGYIQRDKLEAMLVRLKVLASLDIAMKRLPQDGRFFWEDCGRRFDLRLSTMPTIRGEKAVLRILDAVSASLTLTQLGLTECVIKEIRSVIRLQHGLFIVSGPTGSGKSTTLYAILHELDAATVSIATLEDPVEYKVDGFCQSQVHAKGGVEFHNGLRALLRQDPDILVIGEIRDRETAEIAVRASLTGHLVLTTLHASSALDAVTRLLDMGIEAYLVADALSGIAAQRLARRLCPQCRSGGSRGPGCAHCHQCGYYGRFCLCEIVPVRYHVRAAVRNGAGKDLLSAAAIKDGALFFHDAAAAALQKGLTDADEIDRVCTE</sequence>
<dbReference type="STRING" id="1111454.HMPREF1250_1945"/>
<evidence type="ECO:0000256" key="2">
    <source>
        <dbReference type="ARBA" id="ARBA00022741"/>
    </source>
</evidence>
<keyword evidence="6" id="KW-1185">Reference proteome</keyword>
<comment type="similarity">
    <text evidence="1">Belongs to the GSP E family.</text>
</comment>
<dbReference type="EMBL" id="AWXA01000007">
    <property type="protein sequence ID" value="ERT61990.1"/>
    <property type="molecule type" value="Genomic_DNA"/>
</dbReference>
<dbReference type="PANTHER" id="PTHR30258:SF2">
    <property type="entry name" value="COMG OPERON PROTEIN 1"/>
    <property type="match status" value="1"/>
</dbReference>
<proteinExistence type="inferred from homology"/>
<dbReference type="Gene3D" id="3.40.50.300">
    <property type="entry name" value="P-loop containing nucleotide triphosphate hydrolases"/>
    <property type="match status" value="1"/>
</dbReference>
<reference evidence="5 6" key="1">
    <citation type="submission" date="2013-09" db="EMBL/GenBank/DDBJ databases">
        <authorList>
            <person name="Durkin A.S."/>
            <person name="Haft D.R."/>
            <person name="McCorrison J."/>
            <person name="Torralba M."/>
            <person name="Gillis M."/>
            <person name="Haft D.H."/>
            <person name="Methe B."/>
            <person name="Sutton G."/>
            <person name="Nelson K.E."/>
        </authorList>
    </citation>
    <scope>NUCLEOTIDE SEQUENCE [LARGE SCALE GENOMIC DNA]</scope>
    <source>
        <strain evidence="5 6">BV3C16-1</strain>
    </source>
</reference>
<dbReference type="PATRIC" id="fig|1111454.3.peg.281"/>
<dbReference type="InterPro" id="IPR003593">
    <property type="entry name" value="AAA+_ATPase"/>
</dbReference>
<feature type="domain" description="Bacterial type II secretion system protein E" evidence="4">
    <location>
        <begin position="214"/>
        <end position="228"/>
    </location>
</feature>
<dbReference type="PROSITE" id="PS00662">
    <property type="entry name" value="T2SP_E"/>
    <property type="match status" value="1"/>
</dbReference>
<dbReference type="GO" id="GO:0005886">
    <property type="term" value="C:plasma membrane"/>
    <property type="evidence" value="ECO:0007669"/>
    <property type="project" value="TreeGrafter"/>
</dbReference>
<evidence type="ECO:0000313" key="6">
    <source>
        <dbReference type="Proteomes" id="UP000017090"/>
    </source>
</evidence>
<protein>
    <submittedName>
        <fullName evidence="5">Type II/IV secretion system protein</fullName>
    </submittedName>
</protein>
<dbReference type="SMART" id="SM00382">
    <property type="entry name" value="AAA"/>
    <property type="match status" value="1"/>
</dbReference>